<proteinExistence type="predicted"/>
<evidence type="ECO:0000256" key="2">
    <source>
        <dbReference type="ARBA" id="ARBA00023043"/>
    </source>
</evidence>
<dbReference type="Pfam" id="PF12796">
    <property type="entry name" value="Ank_2"/>
    <property type="match status" value="2"/>
</dbReference>
<evidence type="ECO:0000313" key="6">
    <source>
        <dbReference type="EMBL" id="MBB5757624.1"/>
    </source>
</evidence>
<evidence type="ECO:0000256" key="1">
    <source>
        <dbReference type="ARBA" id="ARBA00022737"/>
    </source>
</evidence>
<organism evidence="6 7">
    <name type="scientific">Methylorubrum rhodinum</name>
    <dbReference type="NCBI Taxonomy" id="29428"/>
    <lineage>
        <taxon>Bacteria</taxon>
        <taxon>Pseudomonadati</taxon>
        <taxon>Pseudomonadota</taxon>
        <taxon>Alphaproteobacteria</taxon>
        <taxon>Hyphomicrobiales</taxon>
        <taxon>Methylobacteriaceae</taxon>
        <taxon>Methylorubrum</taxon>
    </lineage>
</organism>
<feature type="chain" id="PRO_5032804031" evidence="4">
    <location>
        <begin position="26"/>
        <end position="576"/>
    </location>
</feature>
<keyword evidence="7" id="KW-1185">Reference proteome</keyword>
<dbReference type="SUPFAM" id="SSF48403">
    <property type="entry name" value="Ankyrin repeat"/>
    <property type="match status" value="1"/>
</dbReference>
<dbReference type="Gene3D" id="1.25.40.20">
    <property type="entry name" value="Ankyrin repeat-containing domain"/>
    <property type="match status" value="1"/>
</dbReference>
<evidence type="ECO:0000256" key="4">
    <source>
        <dbReference type="SAM" id="SignalP"/>
    </source>
</evidence>
<dbReference type="Proteomes" id="UP000583454">
    <property type="component" value="Unassembled WGS sequence"/>
</dbReference>
<evidence type="ECO:0000259" key="5">
    <source>
        <dbReference type="SMART" id="SM00062"/>
    </source>
</evidence>
<gene>
    <name evidence="6" type="ORF">HNR00_002338</name>
</gene>
<keyword evidence="2 3" id="KW-0040">ANK repeat</keyword>
<feature type="repeat" description="ANK" evidence="3">
    <location>
        <begin position="514"/>
        <end position="546"/>
    </location>
</feature>
<keyword evidence="4" id="KW-0732">Signal</keyword>
<dbReference type="SUPFAM" id="SSF53850">
    <property type="entry name" value="Periplasmic binding protein-like II"/>
    <property type="match status" value="1"/>
</dbReference>
<dbReference type="InterPro" id="IPR036770">
    <property type="entry name" value="Ankyrin_rpt-contain_sf"/>
</dbReference>
<comment type="caution">
    <text evidence="6">The sequence shown here is derived from an EMBL/GenBank/DDBJ whole genome shotgun (WGS) entry which is preliminary data.</text>
</comment>
<dbReference type="RefSeq" id="WP_183569348.1">
    <property type="nucleotide sequence ID" value="NZ_JACHOP010000008.1"/>
</dbReference>
<name>A0A840ZKE9_9HYPH</name>
<feature type="repeat" description="ANK" evidence="3">
    <location>
        <begin position="367"/>
        <end position="399"/>
    </location>
</feature>
<dbReference type="SMART" id="SM00248">
    <property type="entry name" value="ANK"/>
    <property type="match status" value="5"/>
</dbReference>
<dbReference type="InterPro" id="IPR002110">
    <property type="entry name" value="Ankyrin_rpt"/>
</dbReference>
<dbReference type="PROSITE" id="PS50088">
    <property type="entry name" value="ANK_REPEAT"/>
    <property type="match status" value="3"/>
</dbReference>
<feature type="domain" description="Solute-binding protein family 3/N-terminal" evidence="5">
    <location>
        <begin position="54"/>
        <end position="286"/>
    </location>
</feature>
<feature type="repeat" description="ANK" evidence="3">
    <location>
        <begin position="433"/>
        <end position="465"/>
    </location>
</feature>
<accession>A0A840ZKE9</accession>
<dbReference type="AlphaFoldDB" id="A0A840ZKE9"/>
<dbReference type="PANTHER" id="PTHR24171">
    <property type="entry name" value="ANKYRIN REPEAT DOMAIN-CONTAINING PROTEIN 39-RELATED"/>
    <property type="match status" value="1"/>
</dbReference>
<dbReference type="EMBL" id="JACHOP010000008">
    <property type="protein sequence ID" value="MBB5757624.1"/>
    <property type="molecule type" value="Genomic_DNA"/>
</dbReference>
<evidence type="ECO:0000256" key="3">
    <source>
        <dbReference type="PROSITE-ProRule" id="PRU00023"/>
    </source>
</evidence>
<keyword evidence="1" id="KW-0677">Repeat</keyword>
<evidence type="ECO:0000313" key="7">
    <source>
        <dbReference type="Proteomes" id="UP000583454"/>
    </source>
</evidence>
<dbReference type="Pfam" id="PF00023">
    <property type="entry name" value="Ank"/>
    <property type="match status" value="1"/>
</dbReference>
<protein>
    <submittedName>
        <fullName evidence="6">Quinoprotein dehydrogenase-associated probable ABC transporter substrate-binding protein</fullName>
    </submittedName>
</protein>
<sequence>MASRSVSAALVTFFALTLFPPAVQAGRDGKNFDDYTAAERDEAKALARTQKFARLRVCADPGNLPFSDDKGNGYANRIAELLARSMKAKLEYFYRPYLERGITRQTFNDNECDLLMDMPSKYDPLLTTDPIYRTTYVLATRAADKLTFSGFDDPKLRELKIGTYQLSAVREALFRRGISTNVTVHVVSHDADLSPDKQPWRQVQQVVDGTLDIAGVWGPFAGYLKAKRGVALDLQPVNLWDDDIPMEFDLAIGMRKTDAVLKYAIENALEDNKAEVEAILREFGVPLVQCSDCIVAGDLPAHGVYNRPRETAQGKRRQEVTQARLDEWLSQGADLTEELGNAVMAHDAGRVAVLLDRGADPNALSLEGSTPLHRAARDRDGAMMTLLLDRGAQVDRLDRDGWTPLLQSVLRNDAAGLTLLAARGANLQARTPTGFTALTLAADEGKFEAAHALIGLGADVNATSGKERLTALMVTATKLPSSQRAHHINQKYSPVDIGRALIAKGAEVNAVNHEGVSALMIAAARDNSPLIGLLAQSGADMNAKSKFGQTAAAIAERNDNVAAVRMLKVLQSSAGQ</sequence>
<dbReference type="InterPro" id="IPR022448">
    <property type="entry name" value="Quinoprotein_dehydrogenase"/>
</dbReference>
<dbReference type="PROSITE" id="PS50297">
    <property type="entry name" value="ANK_REP_REGION"/>
    <property type="match status" value="3"/>
</dbReference>
<dbReference type="Gene3D" id="3.40.190.10">
    <property type="entry name" value="Periplasmic binding protein-like II"/>
    <property type="match status" value="2"/>
</dbReference>
<dbReference type="NCBIfam" id="TIGR03871">
    <property type="entry name" value="ABC_peri_MoxJ_2"/>
    <property type="match status" value="1"/>
</dbReference>
<dbReference type="SMART" id="SM00062">
    <property type="entry name" value="PBPb"/>
    <property type="match status" value="1"/>
</dbReference>
<feature type="signal peptide" evidence="4">
    <location>
        <begin position="1"/>
        <end position="25"/>
    </location>
</feature>
<reference evidence="6 7" key="1">
    <citation type="submission" date="2020-08" db="EMBL/GenBank/DDBJ databases">
        <title>Genomic Encyclopedia of Type Strains, Phase IV (KMG-IV): sequencing the most valuable type-strain genomes for metagenomic binning, comparative biology and taxonomic classification.</title>
        <authorList>
            <person name="Goeker M."/>
        </authorList>
    </citation>
    <scope>NUCLEOTIDE SEQUENCE [LARGE SCALE GENOMIC DNA]</scope>
    <source>
        <strain evidence="6 7">DSM 2163</strain>
    </source>
</reference>
<dbReference type="InterPro" id="IPR001638">
    <property type="entry name" value="Solute-binding_3/MltF_N"/>
</dbReference>